<evidence type="ECO:0000313" key="5">
    <source>
        <dbReference type="EMBL" id="CAB4205015.1"/>
    </source>
</evidence>
<feature type="compositionally biased region" description="Polar residues" evidence="1">
    <location>
        <begin position="91"/>
        <end position="100"/>
    </location>
</feature>
<dbReference type="EMBL" id="LR797251">
    <property type="protein sequence ID" value="CAB4196414.1"/>
    <property type="molecule type" value="Genomic_DNA"/>
</dbReference>
<feature type="region of interest" description="Disordered" evidence="1">
    <location>
        <begin position="87"/>
        <end position="110"/>
    </location>
</feature>
<evidence type="ECO:0000313" key="3">
    <source>
        <dbReference type="EMBL" id="CAB4168550.1"/>
    </source>
</evidence>
<evidence type="ECO:0000256" key="1">
    <source>
        <dbReference type="SAM" id="MobiDB-lite"/>
    </source>
</evidence>
<gene>
    <name evidence="4" type="ORF">UFOVP1292_18</name>
    <name evidence="5" type="ORF">UFOVP1411_9</name>
    <name evidence="2" type="ORF">UFOVP859_77</name>
    <name evidence="3" type="ORF">UFOVP882_76</name>
</gene>
<sequence length="110" mass="12751">MIKYKYNEDVTITELRKYVDETYSQHYSHGKYQATEFIIDAGFGEGFCLGNIMKYAQRYGKKEGKNKKDLFKIIHYAMMAIDTLAKDQQEGDNSSSTTPHRTYFINPDGV</sequence>
<dbReference type="EMBL" id="LR796826">
    <property type="protein sequence ID" value="CAB4168550.1"/>
    <property type="molecule type" value="Genomic_DNA"/>
</dbReference>
<dbReference type="InterPro" id="IPR021739">
    <property type="entry name" value="SaV-like"/>
</dbReference>
<dbReference type="EMBL" id="LR796816">
    <property type="protein sequence ID" value="CAB4167994.1"/>
    <property type="molecule type" value="Genomic_DNA"/>
</dbReference>
<evidence type="ECO:0000313" key="4">
    <source>
        <dbReference type="EMBL" id="CAB4196414.1"/>
    </source>
</evidence>
<dbReference type="EMBL" id="LR797357">
    <property type="protein sequence ID" value="CAB4205015.1"/>
    <property type="molecule type" value="Genomic_DNA"/>
</dbReference>
<evidence type="ECO:0000313" key="2">
    <source>
        <dbReference type="EMBL" id="CAB4167994.1"/>
    </source>
</evidence>
<accession>A0A6J5PK28</accession>
<dbReference type="Pfam" id="PF11753">
    <property type="entry name" value="DUF3310"/>
    <property type="match status" value="1"/>
</dbReference>
<organism evidence="2">
    <name type="scientific">uncultured Caudovirales phage</name>
    <dbReference type="NCBI Taxonomy" id="2100421"/>
    <lineage>
        <taxon>Viruses</taxon>
        <taxon>Duplodnaviria</taxon>
        <taxon>Heunggongvirae</taxon>
        <taxon>Uroviricota</taxon>
        <taxon>Caudoviricetes</taxon>
        <taxon>Peduoviridae</taxon>
        <taxon>Maltschvirus</taxon>
        <taxon>Maltschvirus maltsch</taxon>
    </lineage>
</organism>
<reference evidence="2" key="1">
    <citation type="submission" date="2020-04" db="EMBL/GenBank/DDBJ databases">
        <authorList>
            <person name="Chiriac C."/>
            <person name="Salcher M."/>
            <person name="Ghai R."/>
            <person name="Kavagutti S V."/>
        </authorList>
    </citation>
    <scope>NUCLEOTIDE SEQUENCE</scope>
</reference>
<proteinExistence type="predicted"/>
<name>A0A6J5PK28_9CAUD</name>
<protein>
    <submittedName>
        <fullName evidence="2">SaV-like</fullName>
    </submittedName>
</protein>